<keyword evidence="9" id="KW-1185">Reference proteome</keyword>
<dbReference type="InterPro" id="IPR009770">
    <property type="entry name" value="HGLS"/>
</dbReference>
<proteinExistence type="inferred from homology"/>
<name>A0A3E2HF03_SCYLI</name>
<dbReference type="PANTHER" id="PTHR39479">
    <property type="match status" value="1"/>
</dbReference>
<sequence length="237" mass="27533">MDHNGAVWDTDSLRTRFSQTLSEMYREEVPLYGDLLSIINDVDNQVLRSLSPVFRNSDQLEQKPDYQLPFRHKLERHGAIRLGTASELRNIRRQFAMLGMHPVGYYDLSVVGFPLHATAFRPIERDALEKNPFRVFTTLLRHDLLSRDIRTSVETVLSKRKLFTDRLLELINKWEANGWISASETDELLSESLEIFKWHSTATVTLGQYKRLKEEHPIVADIVSFPSAHVNHLHRGR</sequence>
<evidence type="ECO:0000256" key="2">
    <source>
        <dbReference type="ARBA" id="ARBA00022964"/>
    </source>
</evidence>
<dbReference type="PANTHER" id="PTHR39479:SF2">
    <property type="entry name" value="2-OXOADIPATE DIOXYGENASE_DECARBOXYLASE"/>
    <property type="match status" value="1"/>
</dbReference>
<organism evidence="8 9">
    <name type="scientific">Scytalidium lignicola</name>
    <name type="common">Hyphomycete</name>
    <dbReference type="NCBI Taxonomy" id="5539"/>
    <lineage>
        <taxon>Eukaryota</taxon>
        <taxon>Fungi</taxon>
        <taxon>Dikarya</taxon>
        <taxon>Ascomycota</taxon>
        <taxon>Pezizomycotina</taxon>
        <taxon>Leotiomycetes</taxon>
        <taxon>Leotiomycetes incertae sedis</taxon>
        <taxon>Scytalidium</taxon>
    </lineage>
</organism>
<protein>
    <recommendedName>
        <fullName evidence="6">2-oxoadipate dioxygenase/decarboxylase</fullName>
        <ecNumber evidence="6">1.13.11.93</ecNumber>
    </recommendedName>
    <alternativeName>
        <fullName evidence="7">2-hydroxyglutarate synthase</fullName>
    </alternativeName>
</protein>
<evidence type="ECO:0000256" key="4">
    <source>
        <dbReference type="ARBA" id="ARBA00023004"/>
    </source>
</evidence>
<keyword evidence="4" id="KW-0408">Iron</keyword>
<feature type="non-terminal residue" evidence="8">
    <location>
        <position position="237"/>
    </location>
</feature>
<dbReference type="SMART" id="SM01150">
    <property type="entry name" value="DUF1338"/>
    <property type="match status" value="1"/>
</dbReference>
<reference evidence="8 9" key="1">
    <citation type="submission" date="2018-05" db="EMBL/GenBank/DDBJ databases">
        <title>Draft genome sequence of Scytalidium lignicola DSM 105466, a ubiquitous saprotrophic fungus.</title>
        <authorList>
            <person name="Buettner E."/>
            <person name="Gebauer A.M."/>
            <person name="Hofrichter M."/>
            <person name="Liers C."/>
            <person name="Kellner H."/>
        </authorList>
    </citation>
    <scope>NUCLEOTIDE SEQUENCE [LARGE SCALE GENOMIC DNA]</scope>
    <source>
        <strain evidence="8 9">DSM 105466</strain>
    </source>
</reference>
<evidence type="ECO:0000256" key="5">
    <source>
        <dbReference type="ARBA" id="ARBA00035013"/>
    </source>
</evidence>
<dbReference type="EMBL" id="NCSJ02000064">
    <property type="protein sequence ID" value="RFU31947.1"/>
    <property type="molecule type" value="Genomic_DNA"/>
</dbReference>
<dbReference type="EC" id="1.13.11.93" evidence="6"/>
<dbReference type="OrthoDB" id="8300246at2759"/>
<dbReference type="Gene3D" id="3.10.180.80">
    <property type="entry name" value="Uncharacterised protein PF07063, DUF1338"/>
    <property type="match status" value="1"/>
</dbReference>
<comment type="cofactor">
    <cofactor evidence="1">
        <name>Fe(2+)</name>
        <dbReference type="ChEBI" id="CHEBI:29033"/>
    </cofactor>
</comment>
<dbReference type="GO" id="GO:0051213">
    <property type="term" value="F:dioxygenase activity"/>
    <property type="evidence" value="ECO:0007669"/>
    <property type="project" value="UniProtKB-KW"/>
</dbReference>
<dbReference type="STRING" id="5539.A0A3E2HF03"/>
<comment type="caution">
    <text evidence="8">The sequence shown here is derived from an EMBL/GenBank/DDBJ whole genome shotgun (WGS) entry which is preliminary data.</text>
</comment>
<evidence type="ECO:0000256" key="6">
    <source>
        <dbReference type="ARBA" id="ARBA00035023"/>
    </source>
</evidence>
<feature type="non-terminal residue" evidence="8">
    <location>
        <position position="1"/>
    </location>
</feature>
<gene>
    <name evidence="8" type="ORF">B7463_g4341</name>
</gene>
<dbReference type="Pfam" id="PF07063">
    <property type="entry name" value="HGLS"/>
    <property type="match status" value="1"/>
</dbReference>
<keyword evidence="3" id="KW-0560">Oxidoreductase</keyword>
<comment type="similarity">
    <text evidence="5">Belongs to the 2-oxoadipate dioxygenase/decarboxylase family.</text>
</comment>
<dbReference type="OMA" id="MIDIERH"/>
<evidence type="ECO:0000256" key="3">
    <source>
        <dbReference type="ARBA" id="ARBA00023002"/>
    </source>
</evidence>
<dbReference type="AlphaFoldDB" id="A0A3E2HF03"/>
<accession>A0A3E2HF03</accession>
<evidence type="ECO:0000313" key="9">
    <source>
        <dbReference type="Proteomes" id="UP000258309"/>
    </source>
</evidence>
<evidence type="ECO:0000256" key="7">
    <source>
        <dbReference type="ARBA" id="ARBA00035045"/>
    </source>
</evidence>
<keyword evidence="2" id="KW-0223">Dioxygenase</keyword>
<dbReference type="Proteomes" id="UP000258309">
    <property type="component" value="Unassembled WGS sequence"/>
</dbReference>
<evidence type="ECO:0000313" key="8">
    <source>
        <dbReference type="EMBL" id="RFU31947.1"/>
    </source>
</evidence>
<evidence type="ECO:0000256" key="1">
    <source>
        <dbReference type="ARBA" id="ARBA00001954"/>
    </source>
</evidence>